<dbReference type="InterPro" id="IPR043597">
    <property type="entry name" value="TPH_dom"/>
</dbReference>
<keyword evidence="7" id="KW-0175">Coiled coil</keyword>
<dbReference type="PANTHER" id="PTHR19265:SF0">
    <property type="entry name" value="MEIOSIS-SPECIFIC NUCLEAR STRUCTURAL PROTEIN 1"/>
    <property type="match status" value="1"/>
</dbReference>
<comment type="similarity">
    <text evidence="3">Belongs to the MNS1 family.</text>
</comment>
<feature type="region of interest" description="Disordered" evidence="14">
    <location>
        <begin position="129"/>
        <end position="149"/>
    </location>
</feature>
<evidence type="ECO:0000259" key="15">
    <source>
        <dbReference type="Pfam" id="PF13868"/>
    </source>
</evidence>
<protein>
    <recommendedName>
        <fullName evidence="4">Meiosis-specific nuclear structural protein 1</fullName>
    </recommendedName>
</protein>
<evidence type="ECO:0000256" key="12">
    <source>
        <dbReference type="ARBA" id="ARBA00023273"/>
    </source>
</evidence>
<evidence type="ECO:0000256" key="2">
    <source>
        <dbReference type="ARBA" id="ARBA00004611"/>
    </source>
</evidence>
<keyword evidence="6" id="KW-0282">Flagellum</keyword>
<dbReference type="Proteomes" id="UP001176940">
    <property type="component" value="Unassembled WGS sequence"/>
</dbReference>
<organism evidence="16 17">
    <name type="scientific">Ranitomeya imitator</name>
    <name type="common">mimic poison frog</name>
    <dbReference type="NCBI Taxonomy" id="111125"/>
    <lineage>
        <taxon>Eukaryota</taxon>
        <taxon>Metazoa</taxon>
        <taxon>Chordata</taxon>
        <taxon>Craniata</taxon>
        <taxon>Vertebrata</taxon>
        <taxon>Euteleostomi</taxon>
        <taxon>Amphibia</taxon>
        <taxon>Batrachia</taxon>
        <taxon>Anura</taxon>
        <taxon>Neobatrachia</taxon>
        <taxon>Hyloidea</taxon>
        <taxon>Dendrobatidae</taxon>
        <taxon>Dendrobatinae</taxon>
        <taxon>Ranitomeya</taxon>
    </lineage>
</organism>
<proteinExistence type="inferred from homology"/>
<keyword evidence="8" id="KW-0969">Cilium</keyword>
<evidence type="ECO:0000256" key="1">
    <source>
        <dbReference type="ARBA" id="ARBA00004123"/>
    </source>
</evidence>
<keyword evidence="11" id="KW-0469">Meiosis</keyword>
<keyword evidence="5" id="KW-0963">Cytoplasm</keyword>
<dbReference type="Pfam" id="PF13868">
    <property type="entry name" value="TPH"/>
    <property type="match status" value="1"/>
</dbReference>
<evidence type="ECO:0000256" key="7">
    <source>
        <dbReference type="ARBA" id="ARBA00023054"/>
    </source>
</evidence>
<comment type="caution">
    <text evidence="16">The sequence shown here is derived from an EMBL/GenBank/DDBJ whole genome shotgun (WGS) entry which is preliminary data.</text>
</comment>
<evidence type="ECO:0000256" key="8">
    <source>
        <dbReference type="ARBA" id="ARBA00023069"/>
    </source>
</evidence>
<evidence type="ECO:0000256" key="14">
    <source>
        <dbReference type="SAM" id="MobiDB-lite"/>
    </source>
</evidence>
<feature type="compositionally biased region" description="Basic and acidic residues" evidence="14">
    <location>
        <begin position="1"/>
        <end position="11"/>
    </location>
</feature>
<evidence type="ECO:0000256" key="4">
    <source>
        <dbReference type="ARBA" id="ARBA00014813"/>
    </source>
</evidence>
<evidence type="ECO:0000256" key="6">
    <source>
        <dbReference type="ARBA" id="ARBA00022846"/>
    </source>
</evidence>
<keyword evidence="9" id="KW-0206">Cytoskeleton</keyword>
<keyword evidence="12" id="KW-0966">Cell projection</keyword>
<accession>A0ABN9L5V5</accession>
<evidence type="ECO:0000256" key="13">
    <source>
        <dbReference type="ARBA" id="ARBA00046114"/>
    </source>
</evidence>
<dbReference type="InterPro" id="IPR026504">
    <property type="entry name" value="MNS1"/>
</dbReference>
<evidence type="ECO:0000313" key="17">
    <source>
        <dbReference type="Proteomes" id="UP001176940"/>
    </source>
</evidence>
<evidence type="ECO:0000256" key="3">
    <source>
        <dbReference type="ARBA" id="ARBA00009158"/>
    </source>
</evidence>
<gene>
    <name evidence="16" type="ORF">RIMI_LOCUS5076675</name>
</gene>
<feature type="domain" description="Trichohyalin-plectin-homology" evidence="15">
    <location>
        <begin position="85"/>
        <end position="199"/>
    </location>
</feature>
<dbReference type="PANTHER" id="PTHR19265">
    <property type="entry name" value="MEIOSIS-SPECIFIC NUCLEAR STRUCTURAL PROTEIN 1"/>
    <property type="match status" value="1"/>
</dbReference>
<feature type="compositionally biased region" description="Basic and acidic residues" evidence="14">
    <location>
        <begin position="23"/>
        <end position="46"/>
    </location>
</feature>
<name>A0ABN9L5V5_9NEOB</name>
<dbReference type="EMBL" id="CAUEEQ010008507">
    <property type="protein sequence ID" value="CAJ0932432.1"/>
    <property type="molecule type" value="Genomic_DNA"/>
</dbReference>
<comment type="function">
    <text evidence="13">Microtubule inner protein (MIP) part of the dynein-decorated doublet microtubules (DMTs) in cilia axoneme, which is required for motile cilia beating. May play a role in the control of meiotic division and germ cell differentiation through regulation of pairing and recombination during meiosis. Required for sperm flagella assembly. May play a role in the assembly and function of the outer dynein arm-docking complex (ODA-DC). ODA-DC mediates outer dynein arms (ODA) binding onto the axonemal doublet microtubules.</text>
</comment>
<sequence length="200" mass="24442">MMTSRSHDRDVTAGPCRTPALGQDRKLPLAMERSRERGEERERRRMFEESKHLKELQLEQEERMAQELARIKNEQLKDEKMRQQIRENSLELRELEQKLKSAYLARERAAQVAEKELLNYEKMKQDSDIARKMKEEHERASEEELAKETRRYKEKLRYQRELETQLEDKEKKRQEAYQEFLREKILVDEIVRKIYEEDQT</sequence>
<evidence type="ECO:0000256" key="10">
    <source>
        <dbReference type="ARBA" id="ARBA00023242"/>
    </source>
</evidence>
<evidence type="ECO:0000313" key="16">
    <source>
        <dbReference type="EMBL" id="CAJ0932432.1"/>
    </source>
</evidence>
<evidence type="ECO:0000256" key="9">
    <source>
        <dbReference type="ARBA" id="ARBA00023212"/>
    </source>
</evidence>
<comment type="subcellular location">
    <subcellularLocation>
        <location evidence="2">Cytoplasm</location>
        <location evidence="2">Cytoskeleton</location>
        <location evidence="2">Flagellum axoneme</location>
    </subcellularLocation>
    <subcellularLocation>
        <location evidence="1">Nucleus</location>
    </subcellularLocation>
</comment>
<evidence type="ECO:0000256" key="5">
    <source>
        <dbReference type="ARBA" id="ARBA00022490"/>
    </source>
</evidence>
<reference evidence="16" key="1">
    <citation type="submission" date="2023-07" db="EMBL/GenBank/DDBJ databases">
        <authorList>
            <person name="Stuckert A."/>
        </authorList>
    </citation>
    <scope>NUCLEOTIDE SEQUENCE</scope>
</reference>
<keyword evidence="10" id="KW-0539">Nucleus</keyword>
<evidence type="ECO:0000256" key="11">
    <source>
        <dbReference type="ARBA" id="ARBA00023254"/>
    </source>
</evidence>
<keyword evidence="17" id="KW-1185">Reference proteome</keyword>
<feature type="region of interest" description="Disordered" evidence="14">
    <location>
        <begin position="1"/>
        <end position="46"/>
    </location>
</feature>